<organism evidence="3">
    <name type="scientific">Anopheles atroparvus</name>
    <name type="common">European mosquito</name>
    <dbReference type="NCBI Taxonomy" id="41427"/>
    <lineage>
        <taxon>Eukaryota</taxon>
        <taxon>Metazoa</taxon>
        <taxon>Ecdysozoa</taxon>
        <taxon>Arthropoda</taxon>
        <taxon>Hexapoda</taxon>
        <taxon>Insecta</taxon>
        <taxon>Pterygota</taxon>
        <taxon>Neoptera</taxon>
        <taxon>Endopterygota</taxon>
        <taxon>Diptera</taxon>
        <taxon>Nematocera</taxon>
        <taxon>Culicoidea</taxon>
        <taxon>Culicidae</taxon>
        <taxon>Anophelinae</taxon>
        <taxon>Anopheles</taxon>
    </lineage>
</organism>
<reference evidence="3" key="2">
    <citation type="submission" date="2022-08" db="UniProtKB">
        <authorList>
            <consortium name="EnsemblMetazoa"/>
        </authorList>
    </citation>
    <scope>IDENTIFICATION</scope>
    <source>
        <strain evidence="3">EBRO</strain>
    </source>
</reference>
<feature type="region of interest" description="Disordered" evidence="2">
    <location>
        <begin position="1"/>
        <end position="49"/>
    </location>
</feature>
<dbReference type="STRING" id="41427.A0A240PKM7"/>
<evidence type="ECO:0000256" key="2">
    <source>
        <dbReference type="SAM" id="MobiDB-lite"/>
    </source>
</evidence>
<reference evidence="4" key="1">
    <citation type="submission" date="2021-09" db="EMBL/GenBank/DDBJ databases">
        <authorList>
            <consortium name="Infravec"/>
            <person name="Campbell I L."/>
            <person name="Maslen G."/>
            <person name="Yates A."/>
        </authorList>
    </citation>
    <scope>NUCLEOTIDE SEQUENCE [LARGE SCALE GENOMIC DNA]</scope>
    <source>
        <strain evidence="4">Infravec2 EBRE</strain>
    </source>
</reference>
<dbReference type="AlphaFoldDB" id="A0A240PKM7"/>
<dbReference type="EnsemblMetazoa" id="ENSAATROPT011437">
    <property type="protein sequence ID" value="ENSAATROPP010342"/>
    <property type="gene ID" value="ENSAATROPG009321"/>
</dbReference>
<accession>A0A240PKM7</accession>
<dbReference type="Pfam" id="PF15393">
    <property type="entry name" value="DUF4615"/>
    <property type="match status" value="1"/>
</dbReference>
<dbReference type="OrthoDB" id="20277at2759"/>
<dbReference type="EnsemblMetazoa" id="AATE021884-RA">
    <property type="protein sequence ID" value="AATE021884-PA.1"/>
    <property type="gene ID" value="AATE021884"/>
</dbReference>
<comment type="similarity">
    <text evidence="1">Belongs to the UPF0488 family.</text>
</comment>
<dbReference type="PANTHER" id="PTHR13602:SF2">
    <property type="entry name" value="UPF0488 PROTEIN C8ORF33"/>
    <property type="match status" value="1"/>
</dbReference>
<evidence type="ECO:0000313" key="4">
    <source>
        <dbReference type="Proteomes" id="UP000075880"/>
    </source>
</evidence>
<feature type="region of interest" description="Disordered" evidence="2">
    <location>
        <begin position="169"/>
        <end position="195"/>
    </location>
</feature>
<evidence type="ECO:0000313" key="3">
    <source>
        <dbReference type="EnsemblMetazoa" id="AATE021884-PA.1"/>
    </source>
</evidence>
<name>A0A240PKM7_ANOAO</name>
<dbReference type="VEuPathDB" id="VectorBase:AATE021884"/>
<feature type="compositionally biased region" description="Polar residues" evidence="2">
    <location>
        <begin position="185"/>
        <end position="195"/>
    </location>
</feature>
<dbReference type="InterPro" id="IPR029274">
    <property type="entry name" value="DUF4615"/>
</dbReference>
<dbReference type="Proteomes" id="UP000075880">
    <property type="component" value="Unassembled WGS sequence"/>
</dbReference>
<dbReference type="PANTHER" id="PTHR13602">
    <property type="entry name" value="UPF0488 PROTEIN C8ORF33"/>
    <property type="match status" value="1"/>
</dbReference>
<feature type="compositionally biased region" description="Basic and acidic residues" evidence="2">
    <location>
        <begin position="172"/>
        <end position="184"/>
    </location>
</feature>
<feature type="compositionally biased region" description="Polar residues" evidence="2">
    <location>
        <begin position="22"/>
        <end position="47"/>
    </location>
</feature>
<sequence>MAPPKVRLHKSSGKLKSIPRPQLNSNGSSQQPTSSTGDASNGSTSDASSDETFRQFELELYWCIEQLEKSLSLQHVRENKKKMEETTKLILNLKSANQPIIRKRQIMRSTFGDYRSKMAAEEQSLAVNPDSVRFQDKQKKVKYHFVKKSSILNGSKDFRFNFPVAGNNGAGDKVEVEDTEKKQTENTPSHSCTYVPSDNSFRFNFAATSEKDA</sequence>
<keyword evidence="4" id="KW-1185">Reference proteome</keyword>
<feature type="compositionally biased region" description="Basic residues" evidence="2">
    <location>
        <begin position="1"/>
        <end position="13"/>
    </location>
</feature>
<protein>
    <submittedName>
        <fullName evidence="3">Uncharacterized protein</fullName>
    </submittedName>
</protein>
<proteinExistence type="inferred from homology"/>
<evidence type="ECO:0000256" key="1">
    <source>
        <dbReference type="ARBA" id="ARBA00005707"/>
    </source>
</evidence>